<gene>
    <name evidence="2" type="ORF">HPBE_LOCUS13242</name>
</gene>
<reference evidence="4" key="2">
    <citation type="submission" date="2019-09" db="UniProtKB">
        <authorList>
            <consortium name="WormBaseParasite"/>
        </authorList>
    </citation>
    <scope>IDENTIFICATION</scope>
</reference>
<accession>A0A3P7Z5H3</accession>
<dbReference type="EMBL" id="UZAH01027837">
    <property type="protein sequence ID" value="VDO95421.1"/>
    <property type="molecule type" value="Genomic_DNA"/>
</dbReference>
<keyword evidence="1" id="KW-0812">Transmembrane</keyword>
<dbReference type="Proteomes" id="UP000050761">
    <property type="component" value="Unassembled WGS sequence"/>
</dbReference>
<evidence type="ECO:0000313" key="3">
    <source>
        <dbReference type="Proteomes" id="UP000050761"/>
    </source>
</evidence>
<reference evidence="2 3" key="1">
    <citation type="submission" date="2018-11" db="EMBL/GenBank/DDBJ databases">
        <authorList>
            <consortium name="Pathogen Informatics"/>
        </authorList>
    </citation>
    <scope>NUCLEOTIDE SEQUENCE [LARGE SCALE GENOMIC DNA]</scope>
</reference>
<keyword evidence="1" id="KW-1133">Transmembrane helix</keyword>
<protein>
    <submittedName>
        <fullName evidence="4">7TM_GPCR_Srx domain-containing protein</fullName>
    </submittedName>
</protein>
<accession>A0A183FXG6</accession>
<keyword evidence="3" id="KW-1185">Reference proteome</keyword>
<evidence type="ECO:0000256" key="1">
    <source>
        <dbReference type="SAM" id="Phobius"/>
    </source>
</evidence>
<keyword evidence="1" id="KW-0472">Membrane</keyword>
<organism evidence="3 4">
    <name type="scientific">Heligmosomoides polygyrus</name>
    <name type="common">Parasitic roundworm</name>
    <dbReference type="NCBI Taxonomy" id="6339"/>
    <lineage>
        <taxon>Eukaryota</taxon>
        <taxon>Metazoa</taxon>
        <taxon>Ecdysozoa</taxon>
        <taxon>Nematoda</taxon>
        <taxon>Chromadorea</taxon>
        <taxon>Rhabditida</taxon>
        <taxon>Rhabditina</taxon>
        <taxon>Rhabditomorpha</taxon>
        <taxon>Strongyloidea</taxon>
        <taxon>Heligmosomidae</taxon>
        <taxon>Heligmosomoides</taxon>
    </lineage>
</organism>
<dbReference type="AlphaFoldDB" id="A0A183FXG6"/>
<evidence type="ECO:0000313" key="2">
    <source>
        <dbReference type="EMBL" id="VDO95421.1"/>
    </source>
</evidence>
<proteinExistence type="predicted"/>
<evidence type="ECO:0000313" key="4">
    <source>
        <dbReference type="WBParaSite" id="HPBE_0001324101-mRNA-1"/>
    </source>
</evidence>
<sequence>MPSSHQGPSHAFHTRRALRVRVGSRGRRSTISKNMALHTPCDVTWVLVAPRGGTDIATFFIAAIIWPLLGFRFVNFLVFFDLAVWLVLSEKMLRFEMAETSPICGTQSIRDHDKD</sequence>
<dbReference type="WBParaSite" id="HPBE_0001324101-mRNA-1">
    <property type="protein sequence ID" value="HPBE_0001324101-mRNA-1"/>
    <property type="gene ID" value="HPBE_0001324101"/>
</dbReference>
<name>A0A183FXG6_HELPZ</name>
<feature type="transmembrane region" description="Helical" evidence="1">
    <location>
        <begin position="56"/>
        <end position="88"/>
    </location>
</feature>